<sequence>MADGMHAHFSFFRIFGGLTLFNVGLCGHLHYLYIIRGISGFKTTATAPSIFPTCLPLFLSFEPSLFRSGLK</sequence>
<name>A0AAD7AVP6_9AGAR</name>
<evidence type="ECO:0000313" key="2">
    <source>
        <dbReference type="EMBL" id="KAJ7368862.1"/>
    </source>
</evidence>
<dbReference type="EMBL" id="JARIHO010000001">
    <property type="protein sequence ID" value="KAJ7368862.1"/>
    <property type="molecule type" value="Genomic_DNA"/>
</dbReference>
<evidence type="ECO:0000313" key="3">
    <source>
        <dbReference type="Proteomes" id="UP001218218"/>
    </source>
</evidence>
<keyword evidence="1" id="KW-1133">Transmembrane helix</keyword>
<organism evidence="2 3">
    <name type="scientific">Mycena albidolilacea</name>
    <dbReference type="NCBI Taxonomy" id="1033008"/>
    <lineage>
        <taxon>Eukaryota</taxon>
        <taxon>Fungi</taxon>
        <taxon>Dikarya</taxon>
        <taxon>Basidiomycota</taxon>
        <taxon>Agaricomycotina</taxon>
        <taxon>Agaricomycetes</taxon>
        <taxon>Agaricomycetidae</taxon>
        <taxon>Agaricales</taxon>
        <taxon>Marasmiineae</taxon>
        <taxon>Mycenaceae</taxon>
        <taxon>Mycena</taxon>
    </lineage>
</organism>
<feature type="transmembrane region" description="Helical" evidence="1">
    <location>
        <begin position="12"/>
        <end position="34"/>
    </location>
</feature>
<keyword evidence="1" id="KW-0472">Membrane</keyword>
<dbReference type="Proteomes" id="UP001218218">
    <property type="component" value="Unassembled WGS sequence"/>
</dbReference>
<reference evidence="2" key="1">
    <citation type="submission" date="2023-03" db="EMBL/GenBank/DDBJ databases">
        <title>Massive genome expansion in bonnet fungi (Mycena s.s.) driven by repeated elements and novel gene families across ecological guilds.</title>
        <authorList>
            <consortium name="Lawrence Berkeley National Laboratory"/>
            <person name="Harder C.B."/>
            <person name="Miyauchi S."/>
            <person name="Viragh M."/>
            <person name="Kuo A."/>
            <person name="Thoen E."/>
            <person name="Andreopoulos B."/>
            <person name="Lu D."/>
            <person name="Skrede I."/>
            <person name="Drula E."/>
            <person name="Henrissat B."/>
            <person name="Morin E."/>
            <person name="Kohler A."/>
            <person name="Barry K."/>
            <person name="LaButti K."/>
            <person name="Morin E."/>
            <person name="Salamov A."/>
            <person name="Lipzen A."/>
            <person name="Mereny Z."/>
            <person name="Hegedus B."/>
            <person name="Baldrian P."/>
            <person name="Stursova M."/>
            <person name="Weitz H."/>
            <person name="Taylor A."/>
            <person name="Grigoriev I.V."/>
            <person name="Nagy L.G."/>
            <person name="Martin F."/>
            <person name="Kauserud H."/>
        </authorList>
    </citation>
    <scope>NUCLEOTIDE SEQUENCE</scope>
    <source>
        <strain evidence="2">CBHHK002</strain>
    </source>
</reference>
<keyword evidence="1" id="KW-0812">Transmembrane</keyword>
<dbReference type="AlphaFoldDB" id="A0AAD7AVP6"/>
<keyword evidence="3" id="KW-1185">Reference proteome</keyword>
<protein>
    <submittedName>
        <fullName evidence="2">Uncharacterized protein</fullName>
    </submittedName>
</protein>
<proteinExistence type="predicted"/>
<comment type="caution">
    <text evidence="2">The sequence shown here is derived from an EMBL/GenBank/DDBJ whole genome shotgun (WGS) entry which is preliminary data.</text>
</comment>
<gene>
    <name evidence="2" type="ORF">DFH08DRAFT_832489</name>
</gene>
<accession>A0AAD7AVP6</accession>
<evidence type="ECO:0000256" key="1">
    <source>
        <dbReference type="SAM" id="Phobius"/>
    </source>
</evidence>